<comment type="caution">
    <text evidence="2">The sequence shown here is derived from an EMBL/GenBank/DDBJ whole genome shotgun (WGS) entry which is preliminary data.</text>
</comment>
<sequence length="100" mass="11020">MARAFEPVVISANDLFDGRVIYLTGKDEWVSHLRHAELITDEEQARHRMAHALALSDRAVGVFLAPAKAGPDGPEPGHPREAFRAFGPSNYFHGKQAEEA</sequence>
<accession>A0A533I509</accession>
<feature type="region of interest" description="Disordered" evidence="1">
    <location>
        <begin position="66"/>
        <end position="100"/>
    </location>
</feature>
<name>A0A533I509_PARDE</name>
<gene>
    <name evidence="2" type="ORF">DI616_09625</name>
</gene>
<organism evidence="2 3">
    <name type="scientific">Paracoccus denitrificans</name>
    <dbReference type="NCBI Taxonomy" id="266"/>
    <lineage>
        <taxon>Bacteria</taxon>
        <taxon>Pseudomonadati</taxon>
        <taxon>Pseudomonadota</taxon>
        <taxon>Alphaproteobacteria</taxon>
        <taxon>Rhodobacterales</taxon>
        <taxon>Paracoccaceae</taxon>
        <taxon>Paracoccus</taxon>
    </lineage>
</organism>
<dbReference type="InterPro" id="IPR021270">
    <property type="entry name" value="DUF2849"/>
</dbReference>
<evidence type="ECO:0000256" key="1">
    <source>
        <dbReference type="SAM" id="MobiDB-lite"/>
    </source>
</evidence>
<evidence type="ECO:0000313" key="3">
    <source>
        <dbReference type="Proteomes" id="UP000315344"/>
    </source>
</evidence>
<reference evidence="2 3" key="1">
    <citation type="journal article" date="2017" name="Nat. Commun.">
        <title>In situ click chemistry generation of cyclooxygenase-2 inhibitors.</title>
        <authorList>
            <person name="Bhardwaj A."/>
            <person name="Kaur J."/>
            <person name="Wuest M."/>
            <person name="Wuest F."/>
        </authorList>
    </citation>
    <scope>NUCLEOTIDE SEQUENCE [LARGE SCALE GENOMIC DNA]</scope>
    <source>
        <strain evidence="2">S2_012_000_R3_94</strain>
    </source>
</reference>
<dbReference type="Pfam" id="PF11011">
    <property type="entry name" value="DUF2849"/>
    <property type="match status" value="1"/>
</dbReference>
<evidence type="ECO:0000313" key="2">
    <source>
        <dbReference type="EMBL" id="TKW66739.1"/>
    </source>
</evidence>
<dbReference type="Proteomes" id="UP000315344">
    <property type="component" value="Unassembled WGS sequence"/>
</dbReference>
<proteinExistence type="predicted"/>
<dbReference type="AlphaFoldDB" id="A0A533I509"/>
<protein>
    <submittedName>
        <fullName evidence="2">DUF2849 domain-containing protein</fullName>
    </submittedName>
</protein>
<dbReference type="EMBL" id="VAFL01000006">
    <property type="protein sequence ID" value="TKW66739.1"/>
    <property type="molecule type" value="Genomic_DNA"/>
</dbReference>